<sequence>VINNITVGEYLGIPFAKPPIRELRFKPPVEVDELAEDKVAINPAKTCPQPILRTGIYAFDYWNPPSNIDEDCLQLNMWVPNVDVHDGKPVMVNLCGSSYYRFGASNDVFNGSVLAAYSGAIVVNLNFRLGALGFARIKDNENVKGNMGLLDQQIGLKWIQKNIKKYGGDPTKVTLIGDQSGSSSAAAHLYSDKSKNLFKRIAITSGVLENPWASRTNKYTEMMTQKLAILLECAKDKDGNLIKLHREDKFEENVIEKKNINVNLKCMQEKSYDDILNKTAIIKSQEGKTFGQPFSLIEFDGTFFTKNITSNKSPHSNKNVLMGNAGNEGSFYLWYYYRNEANCRVNFSTQPMTGECTVNGTNFDKIATSVKEVFGKEDEWRNNILKNYPLSSSNGSKVASKFMSSLLFDCGLEQFADKLSKLSGTQKIYVYQLQHRSVERNITWPKSFGTVHASLVEFLFGRPFRYPDHYDKDKLGDEQDFSRKIMKMHGRFAKRGKPTKDWNSYKTGTNNILILNSKFDYKKYTNEYLKNRLDCNCDWLIKEFEQEKTQD</sequence>
<proteinExistence type="inferred from homology"/>
<evidence type="ECO:0000259" key="5">
    <source>
        <dbReference type="Pfam" id="PF00135"/>
    </source>
</evidence>
<evidence type="ECO:0000256" key="3">
    <source>
        <dbReference type="ARBA" id="ARBA00022801"/>
    </source>
</evidence>
<organism evidence="6 7">
    <name type="scientific">Parastrongyloides trichosuri</name>
    <name type="common">Possum-specific nematode worm</name>
    <dbReference type="NCBI Taxonomy" id="131310"/>
    <lineage>
        <taxon>Eukaryota</taxon>
        <taxon>Metazoa</taxon>
        <taxon>Ecdysozoa</taxon>
        <taxon>Nematoda</taxon>
        <taxon>Chromadorea</taxon>
        <taxon>Rhabditida</taxon>
        <taxon>Tylenchina</taxon>
        <taxon>Panagrolaimomorpha</taxon>
        <taxon>Strongyloidoidea</taxon>
        <taxon>Strongyloididae</taxon>
        <taxon>Parastrongyloides</taxon>
    </lineage>
</organism>
<keyword evidence="6" id="KW-1185">Reference proteome</keyword>
<dbReference type="PANTHER" id="PTHR43918:SF15">
    <property type="entry name" value="CARBOXYLIC ESTER HYDROLASE"/>
    <property type="match status" value="1"/>
</dbReference>
<dbReference type="GO" id="GO:0005886">
    <property type="term" value="C:plasma membrane"/>
    <property type="evidence" value="ECO:0007669"/>
    <property type="project" value="TreeGrafter"/>
</dbReference>
<dbReference type="SUPFAM" id="SSF53474">
    <property type="entry name" value="alpha/beta-Hydrolases"/>
    <property type="match status" value="1"/>
</dbReference>
<dbReference type="ESTHER" id="parti-a0a0n4zhc8">
    <property type="family name" value="Cholinesterase-like"/>
</dbReference>
<keyword evidence="3" id="KW-0378">Hydrolase</keyword>
<keyword evidence="4" id="KW-1015">Disulfide bond</keyword>
<reference evidence="7" key="1">
    <citation type="submission" date="2017-02" db="UniProtKB">
        <authorList>
            <consortium name="WormBaseParasite"/>
        </authorList>
    </citation>
    <scope>IDENTIFICATION</scope>
</reference>
<comment type="similarity">
    <text evidence="1">Belongs to the type-B carboxylesterase/lipase family.</text>
</comment>
<keyword evidence="2" id="KW-0719">Serine esterase</keyword>
<dbReference type="PRINTS" id="PR00878">
    <property type="entry name" value="CHOLNESTRASE"/>
</dbReference>
<dbReference type="GO" id="GO:0006581">
    <property type="term" value="P:acetylcholine catabolic process"/>
    <property type="evidence" value="ECO:0007669"/>
    <property type="project" value="TreeGrafter"/>
</dbReference>
<accession>A0A0N4ZHC8</accession>
<name>A0A0N4ZHC8_PARTI</name>
<dbReference type="STRING" id="131310.A0A0N4ZHC8"/>
<feature type="domain" description="Carboxylesterase type B" evidence="5">
    <location>
        <begin position="6"/>
        <end position="522"/>
    </location>
</feature>
<dbReference type="Pfam" id="PF00135">
    <property type="entry name" value="COesterase"/>
    <property type="match status" value="1"/>
</dbReference>
<dbReference type="InterPro" id="IPR000997">
    <property type="entry name" value="Cholinesterase"/>
</dbReference>
<dbReference type="GO" id="GO:0005615">
    <property type="term" value="C:extracellular space"/>
    <property type="evidence" value="ECO:0007669"/>
    <property type="project" value="TreeGrafter"/>
</dbReference>
<dbReference type="InterPro" id="IPR029058">
    <property type="entry name" value="AB_hydrolase_fold"/>
</dbReference>
<evidence type="ECO:0000313" key="6">
    <source>
        <dbReference type="Proteomes" id="UP000038045"/>
    </source>
</evidence>
<evidence type="ECO:0000256" key="2">
    <source>
        <dbReference type="ARBA" id="ARBA00022487"/>
    </source>
</evidence>
<dbReference type="PANTHER" id="PTHR43918">
    <property type="entry name" value="ACETYLCHOLINESTERASE"/>
    <property type="match status" value="1"/>
</dbReference>
<dbReference type="InterPro" id="IPR002018">
    <property type="entry name" value="CarbesteraseB"/>
</dbReference>
<dbReference type="WBParaSite" id="PTRK_0000732200.1">
    <property type="protein sequence ID" value="PTRK_0000732200.1"/>
    <property type="gene ID" value="PTRK_0000732200"/>
</dbReference>
<dbReference type="AlphaFoldDB" id="A0A0N4ZHC8"/>
<protein>
    <submittedName>
        <fullName evidence="7">Acetylcholinesterase</fullName>
    </submittedName>
</protein>
<dbReference type="GO" id="GO:0003990">
    <property type="term" value="F:acetylcholinesterase activity"/>
    <property type="evidence" value="ECO:0007669"/>
    <property type="project" value="TreeGrafter"/>
</dbReference>
<evidence type="ECO:0000256" key="4">
    <source>
        <dbReference type="ARBA" id="ARBA00023157"/>
    </source>
</evidence>
<dbReference type="Gene3D" id="3.40.50.1820">
    <property type="entry name" value="alpha/beta hydrolase"/>
    <property type="match status" value="1"/>
</dbReference>
<dbReference type="InterPro" id="IPR050654">
    <property type="entry name" value="AChE-related_enzymes"/>
</dbReference>
<dbReference type="GO" id="GO:0019695">
    <property type="term" value="P:choline metabolic process"/>
    <property type="evidence" value="ECO:0007669"/>
    <property type="project" value="TreeGrafter"/>
</dbReference>
<evidence type="ECO:0000313" key="7">
    <source>
        <dbReference type="WBParaSite" id="PTRK_0000732200.1"/>
    </source>
</evidence>
<evidence type="ECO:0000256" key="1">
    <source>
        <dbReference type="ARBA" id="ARBA00005964"/>
    </source>
</evidence>
<dbReference type="Proteomes" id="UP000038045">
    <property type="component" value="Unplaced"/>
</dbReference>